<name>A0A9X0BXX2_9EURO</name>
<feature type="domain" description="NAD(P)-binding" evidence="1">
    <location>
        <begin position="9"/>
        <end position="157"/>
    </location>
</feature>
<dbReference type="EMBL" id="JAPWDQ010000004">
    <property type="protein sequence ID" value="KAJ5489205.1"/>
    <property type="molecule type" value="Genomic_DNA"/>
</dbReference>
<dbReference type="Proteomes" id="UP001148312">
    <property type="component" value="Unassembled WGS sequence"/>
</dbReference>
<evidence type="ECO:0000313" key="2">
    <source>
        <dbReference type="EMBL" id="KAJ5489205.1"/>
    </source>
</evidence>
<evidence type="ECO:0000313" key="3">
    <source>
        <dbReference type="Proteomes" id="UP001148312"/>
    </source>
</evidence>
<dbReference type="InterPro" id="IPR036291">
    <property type="entry name" value="NAD(P)-bd_dom_sf"/>
</dbReference>
<dbReference type="Gene3D" id="3.90.25.10">
    <property type="entry name" value="UDP-galactose 4-epimerase, domain 1"/>
    <property type="match status" value="1"/>
</dbReference>
<dbReference type="InterPro" id="IPR016040">
    <property type="entry name" value="NAD(P)-bd_dom"/>
</dbReference>
<accession>A0A9X0BXX2</accession>
<dbReference type="PANTHER" id="PTHR47129">
    <property type="entry name" value="QUINONE OXIDOREDUCTASE 2"/>
    <property type="match status" value="1"/>
</dbReference>
<dbReference type="SUPFAM" id="SSF51735">
    <property type="entry name" value="NAD(P)-binding Rossmann-fold domains"/>
    <property type="match status" value="1"/>
</dbReference>
<protein>
    <recommendedName>
        <fullName evidence="1">NAD(P)-binding domain-containing protein</fullName>
    </recommendedName>
</protein>
<dbReference type="Pfam" id="PF13460">
    <property type="entry name" value="NAD_binding_10"/>
    <property type="match status" value="1"/>
</dbReference>
<proteinExistence type="predicted"/>
<dbReference type="GeneID" id="81623946"/>
<keyword evidence="3" id="KW-1185">Reference proteome</keyword>
<evidence type="ECO:0000259" key="1">
    <source>
        <dbReference type="Pfam" id="PF13460"/>
    </source>
</evidence>
<dbReference type="RefSeq" id="XP_056791238.1">
    <property type="nucleotide sequence ID" value="XM_056933697.1"/>
</dbReference>
<dbReference type="PANTHER" id="PTHR47129:SF1">
    <property type="entry name" value="NMRA-LIKE DOMAIN-CONTAINING PROTEIN"/>
    <property type="match status" value="1"/>
</dbReference>
<gene>
    <name evidence="2" type="ORF">N7539_004095</name>
</gene>
<reference evidence="2" key="1">
    <citation type="submission" date="2022-12" db="EMBL/GenBank/DDBJ databases">
        <authorList>
            <person name="Petersen C."/>
        </authorList>
    </citation>
    <scope>NUCLEOTIDE SEQUENCE</scope>
    <source>
        <strain evidence="2">IBT 30728</strain>
    </source>
</reference>
<comment type="caution">
    <text evidence="2">The sequence shown here is derived from an EMBL/GenBank/DDBJ whole genome shotgun (WGS) entry which is preliminary data.</text>
</comment>
<sequence length="315" mass="35120">MTLKYLITGASGGLGSQVLSYLAGNIPASEYAAASSSEANRKRFEDRGIAFRVADYDNVKSLEAAFQDVENLLFVSTNTFDVAKREKQHQNVVDAAKKMNVKHVSTESHPSVWYTSLAFGGFGSSDADVQRAHLLTEEMLRKCGINFTSIREGLYTEAFPVFMNWYPNTSVMYLHSDGPITFTRRAELAEATARLMIRGGHDRDIVLLTAQQPITFSEIVGVINDTTGRNVQVQFVSAEDFVRLKATGDEGGKPEAFFRKLLSWHEAIGKGETSTTDPLMADLLGREPTPPREAIQELLRENPNYEWHQNYVNRA</sequence>
<dbReference type="InterPro" id="IPR052718">
    <property type="entry name" value="NmrA-type_oxidoreductase"/>
</dbReference>
<organism evidence="2 3">
    <name type="scientific">Penicillium diatomitis</name>
    <dbReference type="NCBI Taxonomy" id="2819901"/>
    <lineage>
        <taxon>Eukaryota</taxon>
        <taxon>Fungi</taxon>
        <taxon>Dikarya</taxon>
        <taxon>Ascomycota</taxon>
        <taxon>Pezizomycotina</taxon>
        <taxon>Eurotiomycetes</taxon>
        <taxon>Eurotiomycetidae</taxon>
        <taxon>Eurotiales</taxon>
        <taxon>Aspergillaceae</taxon>
        <taxon>Penicillium</taxon>
    </lineage>
</organism>
<dbReference type="Gene3D" id="3.40.50.720">
    <property type="entry name" value="NAD(P)-binding Rossmann-like Domain"/>
    <property type="match status" value="1"/>
</dbReference>
<reference evidence="2" key="2">
    <citation type="journal article" date="2023" name="IMA Fungus">
        <title>Comparative genomic study of the Penicillium genus elucidates a diverse pangenome and 15 lateral gene transfer events.</title>
        <authorList>
            <person name="Petersen C."/>
            <person name="Sorensen T."/>
            <person name="Nielsen M.R."/>
            <person name="Sondergaard T.E."/>
            <person name="Sorensen J.L."/>
            <person name="Fitzpatrick D.A."/>
            <person name="Frisvad J.C."/>
            <person name="Nielsen K.L."/>
        </authorList>
    </citation>
    <scope>NUCLEOTIDE SEQUENCE</scope>
    <source>
        <strain evidence="2">IBT 30728</strain>
    </source>
</reference>
<dbReference type="AlphaFoldDB" id="A0A9X0BXX2"/>